<proteinExistence type="predicted"/>
<comment type="caution">
    <text evidence="1">The sequence shown here is derived from an EMBL/GenBank/DDBJ whole genome shotgun (WGS) entry which is preliminary data.</text>
</comment>
<dbReference type="EMBL" id="QRVK01000001">
    <property type="protein sequence ID" value="RGS44385.1"/>
    <property type="molecule type" value="Genomic_DNA"/>
</dbReference>
<sequence length="97" mass="11625">MHQLKTGANKIHSNTELLIELQEWSDELQALHSCLTWKQEWNWNGRTSQRLMDLVKSVRKPLADELGKLHKTPFLEKRISFFQSNRERQFCLLYSLR</sequence>
<organism evidence="1 2">
    <name type="scientific">Coprococcus eutactus</name>
    <dbReference type="NCBI Taxonomy" id="33043"/>
    <lineage>
        <taxon>Bacteria</taxon>
        <taxon>Bacillati</taxon>
        <taxon>Bacillota</taxon>
        <taxon>Clostridia</taxon>
        <taxon>Lachnospirales</taxon>
        <taxon>Lachnospiraceae</taxon>
        <taxon>Coprococcus</taxon>
    </lineage>
</organism>
<evidence type="ECO:0000313" key="2">
    <source>
        <dbReference type="Proteomes" id="UP000283295"/>
    </source>
</evidence>
<reference evidence="1 2" key="1">
    <citation type="submission" date="2018-08" db="EMBL/GenBank/DDBJ databases">
        <title>A genome reference for cultivated species of the human gut microbiota.</title>
        <authorList>
            <person name="Zou Y."/>
            <person name="Xue W."/>
            <person name="Luo G."/>
        </authorList>
    </citation>
    <scope>NUCLEOTIDE SEQUENCE [LARGE SCALE GENOMIC DNA]</scope>
    <source>
        <strain evidence="1 2">AF22-21</strain>
    </source>
</reference>
<protein>
    <submittedName>
        <fullName evidence="1">Uncharacterized protein</fullName>
    </submittedName>
</protein>
<gene>
    <name evidence="1" type="ORF">DWX94_00930</name>
</gene>
<dbReference type="Proteomes" id="UP000283295">
    <property type="component" value="Unassembled WGS sequence"/>
</dbReference>
<name>A0A412IW72_9FIRM</name>
<evidence type="ECO:0000313" key="1">
    <source>
        <dbReference type="EMBL" id="RGS44385.1"/>
    </source>
</evidence>
<dbReference type="AlphaFoldDB" id="A0A412IW72"/>
<accession>A0A412IW72</accession>